<dbReference type="AlphaFoldDB" id="H8GA60"/>
<protein>
    <submittedName>
        <fullName evidence="5">2-polyprenyl-6-methoxyphenol hydroxylase-like oxidoreductase</fullName>
    </submittedName>
</protein>
<dbReference type="GO" id="GO:0016709">
    <property type="term" value="F:oxidoreductase activity, acting on paired donors, with incorporation or reduction of molecular oxygen, NAD(P)H as one donor, and incorporation of one atom of oxygen"/>
    <property type="evidence" value="ECO:0007669"/>
    <property type="project" value="UniProtKB-ARBA"/>
</dbReference>
<dbReference type="GO" id="GO:0071949">
    <property type="term" value="F:FAD binding"/>
    <property type="evidence" value="ECO:0007669"/>
    <property type="project" value="InterPro"/>
</dbReference>
<dbReference type="InterPro" id="IPR050641">
    <property type="entry name" value="RIFMO-like"/>
</dbReference>
<feature type="domain" description="FAD-binding" evidence="4">
    <location>
        <begin position="6"/>
        <end position="345"/>
    </location>
</feature>
<evidence type="ECO:0000256" key="1">
    <source>
        <dbReference type="ARBA" id="ARBA00001974"/>
    </source>
</evidence>
<proteinExistence type="predicted"/>
<dbReference type="Gene3D" id="3.50.50.60">
    <property type="entry name" value="FAD/NAD(P)-binding domain"/>
    <property type="match status" value="1"/>
</dbReference>
<dbReference type="HOGENOM" id="CLU_009665_20_3_11"/>
<sequence>MERNPDVLVVGAGPTGLAVACALAAQGVAVRVVDRADGPAATSRANILHARGVEVLRRLGALGDLPERSLAPQGIRMHAGSRPIATMRFTPDDADVQALFVSQAMVERRLRDRLAELDVRVEWGVACTGVTQTGDGVTVESSDGARTTAGWVVGCDGAHSSVRSAAGIAFPGVPVVEQFLLADVHADWARDRSTSSGFFHPDGLLLAMPMPDPHTRTDGGDLWRLMAEVPALDRRIDAGEIVARFADLVPARTGDRDLRIRDAVWTSVFRIHRRLAEHYRRGRVLLAGDAAHVHSPIGGQGMNTGLGDAENLAWKLALVVHGRAEQTLLDTYAAERRPPASDVLRYTTANTRLLVADSAVGTFLRDRIVVPLLDSPRVQRAATRKASQLWVTYRRGPLGGRGPAPRPGDRVPDRTCLRADSGPVRLHSALNPAWVLLTPPGTTTADSLVRTARDRLGPEVSGLTDPTATGPALLIRPDAHLAWRGDTPDALHRWFGDVLHARIAA</sequence>
<dbReference type="Proteomes" id="UP000004705">
    <property type="component" value="Chromosome"/>
</dbReference>
<reference evidence="5 6" key="1">
    <citation type="journal article" date="2012" name="Stand. Genomic Sci.">
        <title>Genome sequence of the soil bacterium Saccharomonospora azurea type strain (NA-128(T)).</title>
        <authorList>
            <person name="Klenk H.P."/>
            <person name="Held B."/>
            <person name="Lucas S."/>
            <person name="Lapidus A."/>
            <person name="Copeland A."/>
            <person name="Hammon N."/>
            <person name="Pitluck S."/>
            <person name="Goodwin L.A."/>
            <person name="Han C."/>
            <person name="Tapia R."/>
            <person name="Brambilla E.M."/>
            <person name="Potter G."/>
            <person name="Land M."/>
            <person name="Ivanova N."/>
            <person name="Rohde M."/>
            <person name="Goker M."/>
            <person name="Detter J.C."/>
            <person name="Kyrpides N.C."/>
            <person name="Woyke T."/>
        </authorList>
    </citation>
    <scope>NUCLEOTIDE SEQUENCE [LARGE SCALE GENOMIC DNA]</scope>
    <source>
        <strain evidence="5 6">NA-128</strain>
    </source>
</reference>
<keyword evidence="3" id="KW-0274">FAD</keyword>
<dbReference type="SUPFAM" id="SSF51905">
    <property type="entry name" value="FAD/NAD(P)-binding domain"/>
    <property type="match status" value="1"/>
</dbReference>
<dbReference type="InterPro" id="IPR002938">
    <property type="entry name" value="FAD-bd"/>
</dbReference>
<dbReference type="Pfam" id="PF01494">
    <property type="entry name" value="FAD_binding_3"/>
    <property type="match status" value="1"/>
</dbReference>
<dbReference type="Gene3D" id="3.40.30.120">
    <property type="match status" value="1"/>
</dbReference>
<dbReference type="PRINTS" id="PR00420">
    <property type="entry name" value="RNGMNOXGNASE"/>
</dbReference>
<dbReference type="PANTHER" id="PTHR43004">
    <property type="entry name" value="TRK SYSTEM POTASSIUM UPTAKE PROTEIN"/>
    <property type="match status" value="1"/>
</dbReference>
<dbReference type="PROSITE" id="PS51257">
    <property type="entry name" value="PROKAR_LIPOPROTEIN"/>
    <property type="match status" value="1"/>
</dbReference>
<dbReference type="PANTHER" id="PTHR43004:SF19">
    <property type="entry name" value="BINDING MONOOXYGENASE, PUTATIVE (JCVI)-RELATED"/>
    <property type="match status" value="1"/>
</dbReference>
<keyword evidence="6" id="KW-1185">Reference proteome</keyword>
<gene>
    <name evidence="5" type="ORF">SacazDRAFT_01663</name>
</gene>
<keyword evidence="2" id="KW-0285">Flavoprotein</keyword>
<evidence type="ECO:0000256" key="2">
    <source>
        <dbReference type="ARBA" id="ARBA00022630"/>
    </source>
</evidence>
<evidence type="ECO:0000313" key="6">
    <source>
        <dbReference type="Proteomes" id="UP000004705"/>
    </source>
</evidence>
<evidence type="ECO:0000313" key="5">
    <source>
        <dbReference type="EMBL" id="EHY88587.1"/>
    </source>
</evidence>
<dbReference type="EMBL" id="CM001466">
    <property type="protein sequence ID" value="EHY88587.1"/>
    <property type="molecule type" value="Genomic_DNA"/>
</dbReference>
<dbReference type="Pfam" id="PF21274">
    <property type="entry name" value="Rng_hyd_C"/>
    <property type="match status" value="1"/>
</dbReference>
<organism evidence="5 6">
    <name type="scientific">Saccharomonospora azurea NA-128</name>
    <dbReference type="NCBI Taxonomy" id="882081"/>
    <lineage>
        <taxon>Bacteria</taxon>
        <taxon>Bacillati</taxon>
        <taxon>Actinomycetota</taxon>
        <taxon>Actinomycetes</taxon>
        <taxon>Pseudonocardiales</taxon>
        <taxon>Pseudonocardiaceae</taxon>
        <taxon>Saccharomonospora</taxon>
    </lineage>
</organism>
<name>H8GA60_9PSEU</name>
<evidence type="ECO:0000259" key="4">
    <source>
        <dbReference type="Pfam" id="PF01494"/>
    </source>
</evidence>
<dbReference type="RefSeq" id="WP_005440428.1">
    <property type="nucleotide sequence ID" value="NZ_CM001466.1"/>
</dbReference>
<dbReference type="InterPro" id="IPR036188">
    <property type="entry name" value="FAD/NAD-bd_sf"/>
</dbReference>
<accession>H8GA60</accession>
<dbReference type="Gene3D" id="3.30.70.2450">
    <property type="match status" value="1"/>
</dbReference>
<comment type="cofactor">
    <cofactor evidence="1">
        <name>FAD</name>
        <dbReference type="ChEBI" id="CHEBI:57692"/>
    </cofactor>
</comment>
<evidence type="ECO:0000256" key="3">
    <source>
        <dbReference type="ARBA" id="ARBA00022827"/>
    </source>
</evidence>
<dbReference type="OrthoDB" id="8670884at2"/>